<proteinExistence type="predicted"/>
<evidence type="ECO:0008006" key="3">
    <source>
        <dbReference type="Google" id="ProtNLM"/>
    </source>
</evidence>
<reference evidence="1 2" key="1">
    <citation type="submission" date="2016-01" db="EMBL/GenBank/DDBJ databases">
        <authorList>
            <person name="Oliw E.H."/>
        </authorList>
    </citation>
    <scope>NUCLEOTIDE SEQUENCE [LARGE SCALE GENOMIC DNA]</scope>
    <source>
        <strain evidence="1 2">MJR7757A</strain>
    </source>
</reference>
<evidence type="ECO:0000313" key="2">
    <source>
        <dbReference type="Proteomes" id="UP000070646"/>
    </source>
</evidence>
<dbReference type="AlphaFoldDB" id="A0A133MSE4"/>
<dbReference type="Proteomes" id="UP000070646">
    <property type="component" value="Unassembled WGS sequence"/>
</dbReference>
<gene>
    <name evidence="1" type="ORF">HMPREF3222_02811</name>
</gene>
<protein>
    <recommendedName>
        <fullName evidence="3">BioF2-like acetyltransferase domain-containing protein</fullName>
    </recommendedName>
</protein>
<sequence length="294" mass="35153">MTLNRYIKYYEETKKKFVVEGGVLFRLYNKMIVPVGPITKNNNIDLDYKKIFKKVPGSILIRVGTGLDEKNNEEWYAVICDEFKSLEKVNSNLRYKIRKGLKSFEVRKIDVKELAEKGYDVFINAFKRYKNTKVPNISREEYYEDIMLNKGYEDIFEYWGVFKGEKLVAYTINNIYGKEEVEYSVIKIDPEYFKQYPSYALIYSMNKYYLEDRNFRLVNDGFRCLSHDTNIQQFLISNFNFRKQGVGLKIKYKSYIKIFIYITYPFRNILKKLDRRIGAIYKLEEIRKKTSGGK</sequence>
<dbReference type="RefSeq" id="WP_060796654.1">
    <property type="nucleotide sequence ID" value="NZ_KQ956312.1"/>
</dbReference>
<name>A0A133MSE4_CLOPF</name>
<accession>A0A133MSE4</accession>
<dbReference type="SUPFAM" id="SSF55729">
    <property type="entry name" value="Acyl-CoA N-acyltransferases (Nat)"/>
    <property type="match status" value="1"/>
</dbReference>
<dbReference type="PATRIC" id="fig|1502.174.peg.2833"/>
<organism evidence="1 2">
    <name type="scientific">Clostridium perfringens</name>
    <dbReference type="NCBI Taxonomy" id="1502"/>
    <lineage>
        <taxon>Bacteria</taxon>
        <taxon>Bacillati</taxon>
        <taxon>Bacillota</taxon>
        <taxon>Clostridia</taxon>
        <taxon>Eubacteriales</taxon>
        <taxon>Clostridiaceae</taxon>
        <taxon>Clostridium</taxon>
    </lineage>
</organism>
<dbReference type="Gene3D" id="3.40.630.30">
    <property type="match status" value="1"/>
</dbReference>
<comment type="caution">
    <text evidence="1">The sequence shown here is derived from an EMBL/GenBank/DDBJ whole genome shotgun (WGS) entry which is preliminary data.</text>
</comment>
<evidence type="ECO:0000313" key="1">
    <source>
        <dbReference type="EMBL" id="KXA06957.1"/>
    </source>
</evidence>
<dbReference type="EMBL" id="LRPU01000178">
    <property type="protein sequence ID" value="KXA06957.1"/>
    <property type="molecule type" value="Genomic_DNA"/>
</dbReference>
<dbReference type="InterPro" id="IPR016181">
    <property type="entry name" value="Acyl_CoA_acyltransferase"/>
</dbReference>